<evidence type="ECO:0000256" key="2">
    <source>
        <dbReference type="ARBA" id="ARBA00022734"/>
    </source>
</evidence>
<comment type="pathway">
    <text evidence="5">Protein modification; protein glycosylation.</text>
</comment>
<dbReference type="InterPro" id="IPR035992">
    <property type="entry name" value="Ricin_B-like_lectins"/>
</dbReference>
<dbReference type="OrthoDB" id="6140389at2759"/>
<evidence type="ECO:0000256" key="4">
    <source>
        <dbReference type="ARBA" id="ARBA00023157"/>
    </source>
</evidence>
<sequence>MTLRHTYLTRKCLLFLCVLITLSVIHYLLFDDFTSSFSTKSEEGLKITNPDHIAHTRLEANIKTIGNEKMLYPNEDQKIKSRSYLLQPQKQQGPGELGTGVDINRTLLSPEDKLKYDEYYKKHHLNIYASDLISVHRTLNPDIIDPWCKTIKYSDLDSCTVIIAFRNEAWSTLLRTVHSVLDHTPESLIDELILVDDGSTEGWLQPLLQRLKEKPKMLVIPVIGNIYPNNLFYFIHSPDYFYNPKKGVLSMSFDFYLNQRYSPYKKEYIKSLQRTKPMRIAGHQANAFVLNTAFFRQLGGFDTGMQVWGGDFWDTMFKAVMCGDGIEMLPCSHVGHAYRSSIIWENELREAQKTVSNLYRVAEVWMDEYKDLVFERIGNYTLKTGDVSKVKKFKKENNCKPFKYFLEYVTEIVHLYIPVNLIAKGAITKPDGKTCLGNCNSQRLCLAKCYWKGYWQFWELSSDNEIRQGIFCLVPKKNNQVKIKKCKFNKLVQWDYRKDNLIQNKDTGLCLTADEENKLKLAECTGHSGQIWIWERTIHSKNNSKRLSQ</sequence>
<keyword evidence="5" id="KW-0328">Glycosyltransferase</keyword>
<dbReference type="EC" id="2.4.1.-" evidence="5"/>
<comment type="cofactor">
    <cofactor evidence="5">
        <name>Mn(2+)</name>
        <dbReference type="ChEBI" id="CHEBI:29035"/>
    </cofactor>
</comment>
<protein>
    <recommendedName>
        <fullName evidence="5">Polypeptide N-acetylgalactosaminyltransferase</fullName>
        <ecNumber evidence="5">2.4.1.-</ecNumber>
    </recommendedName>
    <alternativeName>
        <fullName evidence="5">Protein-UDP acetylgalactosaminyltransferase</fullName>
    </alternativeName>
</protein>
<name>A0A8B6FVN0_MYTGA</name>
<dbReference type="PROSITE" id="PS50231">
    <property type="entry name" value="RICIN_B_LECTIN"/>
    <property type="match status" value="1"/>
</dbReference>
<dbReference type="GO" id="GO:0030246">
    <property type="term" value="F:carbohydrate binding"/>
    <property type="evidence" value="ECO:0007669"/>
    <property type="project" value="UniProtKB-KW"/>
</dbReference>
<dbReference type="Gene3D" id="3.90.550.10">
    <property type="entry name" value="Spore Coat Polysaccharide Biosynthesis Protein SpsA, Chain A"/>
    <property type="match status" value="2"/>
</dbReference>
<keyword evidence="5" id="KW-0464">Manganese</keyword>
<dbReference type="UniPathway" id="UPA00378"/>
<comment type="similarity">
    <text evidence="5">Belongs to the glycosyltransferase 2 family. GalNAc-T subfamily.</text>
</comment>
<evidence type="ECO:0000313" key="7">
    <source>
        <dbReference type="EMBL" id="VDI54499.1"/>
    </source>
</evidence>
<dbReference type="EMBL" id="UYJE01007402">
    <property type="protein sequence ID" value="VDI54499.1"/>
    <property type="molecule type" value="Genomic_DNA"/>
</dbReference>
<dbReference type="PANTHER" id="PTHR11675:SF126">
    <property type="entry name" value="RICIN B LECTIN DOMAIN-CONTAINING PROTEIN"/>
    <property type="match status" value="1"/>
</dbReference>
<evidence type="ECO:0000259" key="6">
    <source>
        <dbReference type="SMART" id="SM00458"/>
    </source>
</evidence>
<dbReference type="GO" id="GO:0006493">
    <property type="term" value="P:protein O-linked glycosylation"/>
    <property type="evidence" value="ECO:0007669"/>
    <property type="project" value="TreeGrafter"/>
</dbReference>
<dbReference type="Proteomes" id="UP000596742">
    <property type="component" value="Unassembled WGS sequence"/>
</dbReference>
<dbReference type="InterPro" id="IPR000772">
    <property type="entry name" value="Ricin_B_lectin"/>
</dbReference>
<dbReference type="AlphaFoldDB" id="A0A8B6FVN0"/>
<gene>
    <name evidence="7" type="ORF">MGAL_10B067317</name>
</gene>
<keyword evidence="8" id="KW-1185">Reference proteome</keyword>
<dbReference type="SMART" id="SM00458">
    <property type="entry name" value="RICIN"/>
    <property type="match status" value="1"/>
</dbReference>
<evidence type="ECO:0000313" key="8">
    <source>
        <dbReference type="Proteomes" id="UP000596742"/>
    </source>
</evidence>
<dbReference type="InterPro" id="IPR001173">
    <property type="entry name" value="Glyco_trans_2-like"/>
</dbReference>
<feature type="domain" description="Ricin B lectin" evidence="6">
    <location>
        <begin position="424"/>
        <end position="535"/>
    </location>
</feature>
<keyword evidence="5" id="KW-1133">Transmembrane helix</keyword>
<proteinExistence type="inferred from homology"/>
<dbReference type="SUPFAM" id="SSF50370">
    <property type="entry name" value="Ricin B-like lectins"/>
    <property type="match status" value="1"/>
</dbReference>
<comment type="caution">
    <text evidence="7">The sequence shown here is derived from an EMBL/GenBank/DDBJ whole genome shotgun (WGS) entry which is preliminary data.</text>
</comment>
<keyword evidence="4 5" id="KW-1015">Disulfide bond</keyword>
<evidence type="ECO:0000256" key="3">
    <source>
        <dbReference type="ARBA" id="ARBA00023034"/>
    </source>
</evidence>
<dbReference type="SUPFAM" id="SSF53448">
    <property type="entry name" value="Nucleotide-diphospho-sugar transferases"/>
    <property type="match status" value="1"/>
</dbReference>
<comment type="subcellular location">
    <subcellularLocation>
        <location evidence="1 5">Golgi apparatus membrane</location>
        <topology evidence="1 5">Single-pass type II membrane protein</topology>
    </subcellularLocation>
</comment>
<keyword evidence="5" id="KW-0812">Transmembrane</keyword>
<keyword evidence="5" id="KW-0808">Transferase</keyword>
<dbReference type="Pfam" id="PF00652">
    <property type="entry name" value="Ricin_B_lectin"/>
    <property type="match status" value="1"/>
</dbReference>
<dbReference type="PANTHER" id="PTHR11675">
    <property type="entry name" value="N-ACETYLGALACTOSAMINYLTRANSFERASE"/>
    <property type="match status" value="1"/>
</dbReference>
<dbReference type="Gene3D" id="2.80.10.50">
    <property type="match status" value="1"/>
</dbReference>
<dbReference type="GO" id="GO:0004653">
    <property type="term" value="F:polypeptide N-acetylgalactosaminyltransferase activity"/>
    <property type="evidence" value="ECO:0007669"/>
    <property type="project" value="TreeGrafter"/>
</dbReference>
<dbReference type="Pfam" id="PF00535">
    <property type="entry name" value="Glycos_transf_2"/>
    <property type="match status" value="1"/>
</dbReference>
<dbReference type="GO" id="GO:0000139">
    <property type="term" value="C:Golgi membrane"/>
    <property type="evidence" value="ECO:0007669"/>
    <property type="project" value="UniProtKB-SubCell"/>
</dbReference>
<evidence type="ECO:0000256" key="5">
    <source>
        <dbReference type="RuleBase" id="RU361242"/>
    </source>
</evidence>
<feature type="transmembrane region" description="Helical" evidence="5">
    <location>
        <begin position="12"/>
        <end position="30"/>
    </location>
</feature>
<organism evidence="7 8">
    <name type="scientific">Mytilus galloprovincialis</name>
    <name type="common">Mediterranean mussel</name>
    <dbReference type="NCBI Taxonomy" id="29158"/>
    <lineage>
        <taxon>Eukaryota</taxon>
        <taxon>Metazoa</taxon>
        <taxon>Spiralia</taxon>
        <taxon>Lophotrochozoa</taxon>
        <taxon>Mollusca</taxon>
        <taxon>Bivalvia</taxon>
        <taxon>Autobranchia</taxon>
        <taxon>Pteriomorphia</taxon>
        <taxon>Mytilida</taxon>
        <taxon>Mytiloidea</taxon>
        <taxon>Mytilidae</taxon>
        <taxon>Mytilinae</taxon>
        <taxon>Mytilus</taxon>
    </lineage>
</organism>
<dbReference type="InterPro" id="IPR029044">
    <property type="entry name" value="Nucleotide-diphossugar_trans"/>
</dbReference>
<accession>A0A8B6FVN0</accession>
<evidence type="ECO:0000256" key="1">
    <source>
        <dbReference type="ARBA" id="ARBA00004323"/>
    </source>
</evidence>
<reference evidence="7" key="1">
    <citation type="submission" date="2018-11" db="EMBL/GenBank/DDBJ databases">
        <authorList>
            <person name="Alioto T."/>
            <person name="Alioto T."/>
        </authorList>
    </citation>
    <scope>NUCLEOTIDE SEQUENCE</scope>
</reference>
<keyword evidence="2 5" id="KW-0430">Lectin</keyword>
<keyword evidence="5" id="KW-0472">Membrane</keyword>
<keyword evidence="3 5" id="KW-0333">Golgi apparatus</keyword>